<dbReference type="OrthoDB" id="9153660at2"/>
<sequence>MRREHSLGPPMGSPAESLSLLVQQGGRRLPAALLERLGQGLRADLSAVRIHTDAAADRAARSLRADAFACGSHVFFRTGAYRPDTTAGFRLLAHEAAHVVQQARAAESGVALAASSERDADRCADLLVAGRRAADPSTDPCAGTTGTTGTTVVRPGLSPVLQRHVSFEHRVLGDLATDDLVAISPLGAGAAASGGRRQEILDRQIRLCELWRDDPAVVTEEQVRKVCPWIRTLRLGPDRVLATYGEVNALPDYLANAPALESLDEGHLLPILQTIRQEGYNNLSRLRSGADPRAFFARSASPPYDFEMVTRLVKWDELDELTRDLGVLREDHFRGLLARNACHFAPFSWYRWETSHLIARDLAGQAHATGDPELARRAWTFAGYADHFLQDSFAAGHLVNKTLIMQWFVEWAAGQDLVPVADLDVITAMTADRQPGLAGFQLYDDGYAGPSHDPQTSQERPTAQERLRGSGLVLDPSQDPHAVYQKYLRFLANDAAQLSCAMAHDYYNSHSLWVASKAHQEPYEVWGDATLLTGRDGAEGIRQTSGAAQLAQAAVEQIIRTGEMSGSAADIRRHFPSMVRTEAGDLEPVAAWNTGRREFFEANIFSAFLPALQNILVRVFSPRLGVVSQDQDLAEVWGQELDGADDRPVHVVESGGRLFAGANGHAYEIEPTKGSVRVTRRVADLGVIGSRDTRLATDGTTLFVGVHGRLHGLSLPDLTPRWALSVHGPNPFDRGRVNVLWDGHRLLAGSSGQVCEIDPVSVTLLRKHRLEPTLGFGGHETTLASDGTMAFAGTPGHVYGMTSADRRPRWRVDLTKVGGRPSRPVSVLWNDGRLLAGTAGQLCDIDPTTGAVAHLLTLTDHAGEHPMSLSAEGGTVVAAVDNRVYAVDPADWSGARWSVDLDGDDDVERGPVSVSLQGPHLFVGSRGHLHHLDPATGRVRNSLPLRHPVSLGDFATTIAASGRFLHVGMHGHAYQVLVNN</sequence>
<gene>
    <name evidence="3" type="ORF">SAMN05421678_111147</name>
</gene>
<evidence type="ECO:0000259" key="1">
    <source>
        <dbReference type="Pfam" id="PF13360"/>
    </source>
</evidence>
<organism evidence="3 4">
    <name type="scientific">Actinopolymorpha cephalotaxi</name>
    <dbReference type="NCBI Taxonomy" id="504797"/>
    <lineage>
        <taxon>Bacteria</taxon>
        <taxon>Bacillati</taxon>
        <taxon>Actinomycetota</taxon>
        <taxon>Actinomycetes</taxon>
        <taxon>Propionibacteriales</taxon>
        <taxon>Actinopolymorphaceae</taxon>
        <taxon>Actinopolymorpha</taxon>
    </lineage>
</organism>
<name>A0A1I2WXA0_9ACTN</name>
<dbReference type="SUPFAM" id="SSF50998">
    <property type="entry name" value="Quinoprotein alcohol dehydrogenase-like"/>
    <property type="match status" value="1"/>
</dbReference>
<reference evidence="3 4" key="1">
    <citation type="submission" date="2016-10" db="EMBL/GenBank/DDBJ databases">
        <authorList>
            <person name="de Groot N.N."/>
        </authorList>
    </citation>
    <scope>NUCLEOTIDE SEQUENCE [LARGE SCALE GENOMIC DNA]</scope>
    <source>
        <strain evidence="3 4">CPCC 202808</strain>
    </source>
</reference>
<protein>
    <submittedName>
        <fullName evidence="3">Outer membrane protein assembly factor BamB, contains PQQ-like beta-propeller repeat</fullName>
    </submittedName>
</protein>
<dbReference type="Gene3D" id="2.130.10.10">
    <property type="entry name" value="YVTN repeat-like/Quinoprotein amine dehydrogenase"/>
    <property type="match status" value="2"/>
</dbReference>
<evidence type="ECO:0000313" key="4">
    <source>
        <dbReference type="Proteomes" id="UP000199052"/>
    </source>
</evidence>
<dbReference type="InterPro" id="IPR011047">
    <property type="entry name" value="Quinoprotein_ADH-like_sf"/>
</dbReference>
<feature type="domain" description="eCIS core" evidence="2">
    <location>
        <begin position="29"/>
        <end position="105"/>
    </location>
</feature>
<evidence type="ECO:0000259" key="2">
    <source>
        <dbReference type="Pfam" id="PF13699"/>
    </source>
</evidence>
<dbReference type="AlphaFoldDB" id="A0A1I2WXA0"/>
<dbReference type="Pfam" id="PF13360">
    <property type="entry name" value="PQQ_2"/>
    <property type="match status" value="2"/>
</dbReference>
<proteinExistence type="predicted"/>
<dbReference type="InterPro" id="IPR025295">
    <property type="entry name" value="eCIS_core_dom"/>
</dbReference>
<dbReference type="Pfam" id="PF13699">
    <property type="entry name" value="eCIS_core"/>
    <property type="match status" value="1"/>
</dbReference>
<feature type="domain" description="Pyrrolo-quinoline quinone repeat" evidence="1">
    <location>
        <begin position="634"/>
        <end position="759"/>
    </location>
</feature>
<dbReference type="EMBL" id="FOOI01000011">
    <property type="protein sequence ID" value="SFH05822.1"/>
    <property type="molecule type" value="Genomic_DNA"/>
</dbReference>
<feature type="domain" description="Pyrrolo-quinoline quinone repeat" evidence="1">
    <location>
        <begin position="796"/>
        <end position="948"/>
    </location>
</feature>
<dbReference type="Proteomes" id="UP000199052">
    <property type="component" value="Unassembled WGS sequence"/>
</dbReference>
<dbReference type="InterPro" id="IPR002372">
    <property type="entry name" value="PQQ_rpt_dom"/>
</dbReference>
<accession>A0A1I2WXA0</accession>
<dbReference type="InterPro" id="IPR015943">
    <property type="entry name" value="WD40/YVTN_repeat-like_dom_sf"/>
</dbReference>
<dbReference type="STRING" id="504797.SAMN05421678_111147"/>
<evidence type="ECO:0000313" key="3">
    <source>
        <dbReference type="EMBL" id="SFH05822.1"/>
    </source>
</evidence>